<dbReference type="WBParaSite" id="TMUE_0000001687.1">
    <property type="protein sequence ID" value="TMUE_0000001687.1"/>
    <property type="gene ID" value="WBGene00297572"/>
</dbReference>
<sequence>MLVRLVASAAEQLCSAMKICPERALINPTAMKLINDEPVEEMNEIVSSPRRQEKTDSANEHMDDAEDCGGGESDTESPDDLPIDVIDESGDVDGE</sequence>
<accession>A0A5S6Q412</accession>
<dbReference type="AlphaFoldDB" id="A0A5S6Q412"/>
<name>A0A5S6Q412_TRIMR</name>
<feature type="compositionally biased region" description="Acidic residues" evidence="1">
    <location>
        <begin position="63"/>
        <end position="95"/>
    </location>
</feature>
<protein>
    <submittedName>
        <fullName evidence="3">Uncharacterized protein</fullName>
    </submittedName>
</protein>
<reference evidence="3" key="1">
    <citation type="submission" date="2019-12" db="UniProtKB">
        <authorList>
            <consortium name="WormBaseParasite"/>
        </authorList>
    </citation>
    <scope>IDENTIFICATION</scope>
</reference>
<feature type="compositionally biased region" description="Basic and acidic residues" evidence="1">
    <location>
        <begin position="50"/>
        <end position="62"/>
    </location>
</feature>
<proteinExistence type="predicted"/>
<evidence type="ECO:0000313" key="3">
    <source>
        <dbReference type="WBParaSite" id="TMUE_0000001687.1"/>
    </source>
</evidence>
<keyword evidence="2" id="KW-1185">Reference proteome</keyword>
<dbReference type="Proteomes" id="UP000046395">
    <property type="component" value="Unassembled WGS sequence"/>
</dbReference>
<feature type="region of interest" description="Disordered" evidence="1">
    <location>
        <begin position="42"/>
        <end position="95"/>
    </location>
</feature>
<evidence type="ECO:0000313" key="2">
    <source>
        <dbReference type="Proteomes" id="UP000046395"/>
    </source>
</evidence>
<evidence type="ECO:0000256" key="1">
    <source>
        <dbReference type="SAM" id="MobiDB-lite"/>
    </source>
</evidence>
<organism evidence="2 3">
    <name type="scientific">Trichuris muris</name>
    <name type="common">Mouse whipworm</name>
    <dbReference type="NCBI Taxonomy" id="70415"/>
    <lineage>
        <taxon>Eukaryota</taxon>
        <taxon>Metazoa</taxon>
        <taxon>Ecdysozoa</taxon>
        <taxon>Nematoda</taxon>
        <taxon>Enoplea</taxon>
        <taxon>Dorylaimia</taxon>
        <taxon>Trichinellida</taxon>
        <taxon>Trichuridae</taxon>
        <taxon>Trichuris</taxon>
    </lineage>
</organism>